<dbReference type="OrthoDB" id="1366490at2"/>
<protein>
    <submittedName>
        <fullName evidence="1">Uncharacterized protein</fullName>
    </submittedName>
</protein>
<keyword evidence="2" id="KW-1185">Reference proteome</keyword>
<comment type="caution">
    <text evidence="1">The sequence shown here is derived from an EMBL/GenBank/DDBJ whole genome shotgun (WGS) entry which is preliminary data.</text>
</comment>
<reference evidence="1 2" key="1">
    <citation type="submission" date="2017-07" db="EMBL/GenBank/DDBJ databases">
        <title>Flavobacterium cyanobacteriorum sp. nov., isolated from cyanobacterial aggregates in a eutrophic lake.</title>
        <authorList>
            <person name="Cai H."/>
        </authorList>
    </citation>
    <scope>NUCLEOTIDE SEQUENCE [LARGE SCALE GENOMIC DNA]</scope>
    <source>
        <strain evidence="1 2">TH021</strain>
    </source>
</reference>
<dbReference type="AlphaFoldDB" id="A0A255ZV49"/>
<evidence type="ECO:0000313" key="2">
    <source>
        <dbReference type="Proteomes" id="UP000216605"/>
    </source>
</evidence>
<proteinExistence type="predicted"/>
<accession>A0A255ZV49</accession>
<dbReference type="EMBL" id="NOXV01000140">
    <property type="protein sequence ID" value="OYQ45378.1"/>
    <property type="molecule type" value="Genomic_DNA"/>
</dbReference>
<evidence type="ECO:0000313" key="1">
    <source>
        <dbReference type="EMBL" id="OYQ45378.1"/>
    </source>
</evidence>
<dbReference type="RefSeq" id="WP_094412090.1">
    <property type="nucleotide sequence ID" value="NZ_NOXV01000140.1"/>
</dbReference>
<name>A0A255ZV49_9FLAO</name>
<dbReference type="Proteomes" id="UP000216605">
    <property type="component" value="Unassembled WGS sequence"/>
</dbReference>
<organism evidence="1 2">
    <name type="scientific">Flavobacterium cyanobacteriorum</name>
    <dbReference type="NCBI Taxonomy" id="2022802"/>
    <lineage>
        <taxon>Bacteria</taxon>
        <taxon>Pseudomonadati</taxon>
        <taxon>Bacteroidota</taxon>
        <taxon>Flavobacteriia</taxon>
        <taxon>Flavobacteriales</taxon>
        <taxon>Flavobacteriaceae</taxon>
        <taxon>Flavobacterium</taxon>
    </lineage>
</organism>
<gene>
    <name evidence="1" type="ORF">CHU92_02015</name>
</gene>
<sequence length="170" mass="19657">MKLHYYLVLLFTLLMQAQEKETFSWDAATVNGKLNLTLPKREFDAVYKKADSIVAPRPAETCGTEEELQAKFLHYKGVKFELDNGMLNFRSIDFRKKKGMYMLYKGTKFNENYTLDAFTSQFPIAAAALVNKSDTHVATLKPDEAESSFEWKFYFSKGKLQIIECRFPCD</sequence>